<reference evidence="2" key="1">
    <citation type="submission" date="2016-11" db="EMBL/GenBank/DDBJ databases">
        <authorList>
            <person name="Varghese N."/>
            <person name="Submissions S."/>
        </authorList>
    </citation>
    <scope>NUCLEOTIDE SEQUENCE [LARGE SCALE GENOMIC DNA]</scope>
    <source>
        <strain evidence="2">DSM 9756</strain>
    </source>
</reference>
<dbReference type="OrthoDB" id="5506117at2"/>
<dbReference type="Pfam" id="PF02596">
    <property type="entry name" value="DUF169"/>
    <property type="match status" value="1"/>
</dbReference>
<accession>A0A1M4ZEZ2</accession>
<dbReference type="EMBL" id="FQVB01000012">
    <property type="protein sequence ID" value="SHF16613.1"/>
    <property type="molecule type" value="Genomic_DNA"/>
</dbReference>
<dbReference type="InterPro" id="IPR003748">
    <property type="entry name" value="DUF169"/>
</dbReference>
<organism evidence="1 2">
    <name type="scientific">Desulfacinum infernum DSM 9756</name>
    <dbReference type="NCBI Taxonomy" id="1121391"/>
    <lineage>
        <taxon>Bacteria</taxon>
        <taxon>Pseudomonadati</taxon>
        <taxon>Thermodesulfobacteriota</taxon>
        <taxon>Syntrophobacteria</taxon>
        <taxon>Syntrophobacterales</taxon>
        <taxon>Syntrophobacteraceae</taxon>
        <taxon>Desulfacinum</taxon>
    </lineage>
</organism>
<dbReference type="PANTHER" id="PTHR37954">
    <property type="entry name" value="BLL4979 PROTEIN"/>
    <property type="match status" value="1"/>
</dbReference>
<protein>
    <submittedName>
        <fullName evidence="1">Uncharacterized conserved protein, DUF169 family</fullName>
    </submittedName>
</protein>
<dbReference type="PANTHER" id="PTHR37954:SF3">
    <property type="entry name" value="DUF169 DOMAIN-CONTAINING PROTEIN"/>
    <property type="match status" value="1"/>
</dbReference>
<evidence type="ECO:0000313" key="1">
    <source>
        <dbReference type="EMBL" id="SHF16613.1"/>
    </source>
</evidence>
<gene>
    <name evidence="1" type="ORF">SAMN02745206_01444</name>
</gene>
<dbReference type="STRING" id="1121391.SAMN02745206_01444"/>
<proteinExistence type="predicted"/>
<keyword evidence="2" id="KW-1185">Reference proteome</keyword>
<dbReference type="AlphaFoldDB" id="A0A1M4ZEZ2"/>
<sequence>MNRLGSLVQRLQQALEVPGLLLPTAGVRVFGAEETVAEELFRFEPDGVAVTSCHALRAAMLDDAVFLSARSVGCVAAAVSLGFEDMNREDPLEGPREYTEIMRRNSGDPESFRPPSPREFSDGTVYAFREAGKKEYALFGEEDSGRYASRAVAVRALSGMLAIQPPATRGVFYFSPGFDDLELDPDVVVLSVRPVELCRLIQGYQYLTGERVEASVGGLRAGCSDLVVRPYLTGTINFSPFCLGARLIARFEGDRMGLGIPGPLFETLVRGVEASRTGFPFPQYPGAVH</sequence>
<dbReference type="RefSeq" id="WP_073038323.1">
    <property type="nucleotide sequence ID" value="NZ_FQVB01000012.1"/>
</dbReference>
<evidence type="ECO:0000313" key="2">
    <source>
        <dbReference type="Proteomes" id="UP000184076"/>
    </source>
</evidence>
<name>A0A1M4ZEZ2_9BACT</name>
<dbReference type="Proteomes" id="UP000184076">
    <property type="component" value="Unassembled WGS sequence"/>
</dbReference>